<gene>
    <name evidence="1" type="ORF">DES48_107131</name>
</gene>
<comment type="caution">
    <text evidence="1">The sequence shown here is derived from an EMBL/GenBank/DDBJ whole genome shotgun (WGS) entry which is preliminary data.</text>
</comment>
<proteinExistence type="predicted"/>
<keyword evidence="2" id="KW-1185">Reference proteome</keyword>
<dbReference type="Proteomes" id="UP000252254">
    <property type="component" value="Unassembled WGS sequence"/>
</dbReference>
<reference evidence="1 2" key="1">
    <citation type="submission" date="2018-06" db="EMBL/GenBank/DDBJ databases">
        <title>Genomic Encyclopedia of Type Strains, Phase IV (KMG-IV): sequencing the most valuable type-strain genomes for metagenomic binning, comparative biology and taxonomic classification.</title>
        <authorList>
            <person name="Goeker M."/>
        </authorList>
    </citation>
    <scope>NUCLEOTIDE SEQUENCE [LARGE SCALE GENOMIC DNA]</scope>
    <source>
        <strain evidence="1 2">DSM 15140</strain>
    </source>
</reference>
<evidence type="ECO:0000313" key="1">
    <source>
        <dbReference type="EMBL" id="RBO97212.1"/>
    </source>
</evidence>
<evidence type="ECO:0000313" key="2">
    <source>
        <dbReference type="Proteomes" id="UP000252254"/>
    </source>
</evidence>
<accession>A0A366E4G7</accession>
<dbReference type="RefSeq" id="WP_113869225.1">
    <property type="nucleotide sequence ID" value="NZ_BAABQN010000007.1"/>
</dbReference>
<protein>
    <submittedName>
        <fullName evidence="1">Uncharacterized protein</fullName>
    </submittedName>
</protein>
<dbReference type="AlphaFoldDB" id="A0A366E4G7"/>
<dbReference type="OrthoDB" id="2967179at2"/>
<organism evidence="1 2">
    <name type="scientific">Paraliobacillus ryukyuensis</name>
    <dbReference type="NCBI Taxonomy" id="200904"/>
    <lineage>
        <taxon>Bacteria</taxon>
        <taxon>Bacillati</taxon>
        <taxon>Bacillota</taxon>
        <taxon>Bacilli</taxon>
        <taxon>Bacillales</taxon>
        <taxon>Bacillaceae</taxon>
        <taxon>Paraliobacillus</taxon>
    </lineage>
</organism>
<name>A0A366E4G7_9BACI</name>
<sequence>MDKYKDQVLQEDNLVYSFFGDYNIVISKENGYGWMGNNSSEPLYYVMIEKDVGAERQQVLHLKVFTTIGLTMKYLSAILPDYVFDEKLVESIVSRTNQLAFEKISEG</sequence>
<dbReference type="EMBL" id="QNRI01000007">
    <property type="protein sequence ID" value="RBO97212.1"/>
    <property type="molecule type" value="Genomic_DNA"/>
</dbReference>